<reference evidence="4" key="3">
    <citation type="submission" date="2025-04" db="UniProtKB">
        <authorList>
            <consortium name="RefSeq"/>
        </authorList>
    </citation>
    <scope>IDENTIFICATION</scope>
    <source>
        <strain evidence="4">CBS 781.70</strain>
    </source>
</reference>
<feature type="compositionally biased region" description="Basic and acidic residues" evidence="1">
    <location>
        <begin position="322"/>
        <end position="337"/>
    </location>
</feature>
<evidence type="ECO:0000313" key="4">
    <source>
        <dbReference type="RefSeq" id="XP_033530965.1"/>
    </source>
</evidence>
<dbReference type="Proteomes" id="UP000504638">
    <property type="component" value="Unplaced"/>
</dbReference>
<dbReference type="GeneID" id="54423538"/>
<dbReference type="EMBL" id="ML975173">
    <property type="protein sequence ID" value="KAF1809334.1"/>
    <property type="molecule type" value="Genomic_DNA"/>
</dbReference>
<feature type="compositionally biased region" description="Polar residues" evidence="1">
    <location>
        <begin position="60"/>
        <end position="70"/>
    </location>
</feature>
<organism evidence="2">
    <name type="scientific">Eremomyces bilateralis CBS 781.70</name>
    <dbReference type="NCBI Taxonomy" id="1392243"/>
    <lineage>
        <taxon>Eukaryota</taxon>
        <taxon>Fungi</taxon>
        <taxon>Dikarya</taxon>
        <taxon>Ascomycota</taxon>
        <taxon>Pezizomycotina</taxon>
        <taxon>Dothideomycetes</taxon>
        <taxon>Dothideomycetes incertae sedis</taxon>
        <taxon>Eremomycetales</taxon>
        <taxon>Eremomycetaceae</taxon>
        <taxon>Eremomyces</taxon>
    </lineage>
</organism>
<dbReference type="RefSeq" id="XP_033530965.1">
    <property type="nucleotide sequence ID" value="XM_033682968.1"/>
</dbReference>
<accession>A0A6G1FU82</accession>
<dbReference type="OrthoDB" id="3933088at2759"/>
<proteinExistence type="predicted"/>
<feature type="region of interest" description="Disordered" evidence="1">
    <location>
        <begin position="265"/>
        <end position="424"/>
    </location>
</feature>
<reference evidence="2 4" key="1">
    <citation type="submission" date="2020-01" db="EMBL/GenBank/DDBJ databases">
        <authorList>
            <consortium name="DOE Joint Genome Institute"/>
            <person name="Haridas S."/>
            <person name="Albert R."/>
            <person name="Binder M."/>
            <person name="Bloem J."/>
            <person name="Labutti K."/>
            <person name="Salamov A."/>
            <person name="Andreopoulos B."/>
            <person name="Baker S.E."/>
            <person name="Barry K."/>
            <person name="Bills G."/>
            <person name="Bluhm B.H."/>
            <person name="Cannon C."/>
            <person name="Castanera R."/>
            <person name="Culley D.E."/>
            <person name="Daum C."/>
            <person name="Ezra D."/>
            <person name="Gonzalez J.B."/>
            <person name="Henrissat B."/>
            <person name="Kuo A."/>
            <person name="Liang C."/>
            <person name="Lipzen A."/>
            <person name="Lutzoni F."/>
            <person name="Magnuson J."/>
            <person name="Mondo S."/>
            <person name="Nolan M."/>
            <person name="Ohm R."/>
            <person name="Pangilinan J."/>
            <person name="Park H.-J."/>
            <person name="Ramirez L."/>
            <person name="Alfaro M."/>
            <person name="Sun H."/>
            <person name="Tritt A."/>
            <person name="Yoshinaga Y."/>
            <person name="Zwiers L.-H."/>
            <person name="Turgeon B.G."/>
            <person name="Goodwin S.B."/>
            <person name="Spatafora J.W."/>
            <person name="Crous P.W."/>
            <person name="Grigoriev I.V."/>
        </authorList>
    </citation>
    <scope>NUCLEOTIDE SEQUENCE</scope>
    <source>
        <strain evidence="2 4">CBS 781.70</strain>
    </source>
</reference>
<evidence type="ECO:0000313" key="2">
    <source>
        <dbReference type="EMBL" id="KAF1809334.1"/>
    </source>
</evidence>
<feature type="compositionally biased region" description="Acidic residues" evidence="1">
    <location>
        <begin position="181"/>
        <end position="204"/>
    </location>
</feature>
<name>A0A6G1FU82_9PEZI</name>
<sequence length="424" mass="46622">MEDDDCNYVWVEDAYFDADDLAEHAIASPVPYDGYDSWDELDRFEYFVDIEYDTDGYHDTPSQKSKSATTRPKRKAAEAGLSAQKRRKGRDGSIQASVDESGPRIAPICWVSQREQLALPDIRRFSEEESAPFALLKDYRVRFKHVDGFKIQLPPSDPLQENVTPVVARPGGQDDIHAVAGEDDSGDEDGEEREEEEDDDDDEEGIRGTAIDQESLKAALSQNLSRLNVGANQDDQQMLLELATRMLNGEASSEELAGELATTLLGDGTQSEKEGAATGLSEWIQQQIGPKAMEGEEDEDMEGVEESGPEDAVRARPSPPTRGEKSTTEEEREEHNTRLAPGETRAGVTPSAIGTRKRKAVDSYPSDSVQQDPTSRHETDTNVPAKKKTRTYNAPTVASQSKMMSKSEAVRSAAVPKGNPRGKA</sequence>
<reference evidence="4" key="2">
    <citation type="submission" date="2020-04" db="EMBL/GenBank/DDBJ databases">
        <authorList>
            <consortium name="NCBI Genome Project"/>
        </authorList>
    </citation>
    <scope>NUCLEOTIDE SEQUENCE</scope>
    <source>
        <strain evidence="4">CBS 781.70</strain>
    </source>
</reference>
<feature type="region of interest" description="Disordered" evidence="1">
    <location>
        <begin position="57"/>
        <end position="99"/>
    </location>
</feature>
<feature type="compositionally biased region" description="Acidic residues" evidence="1">
    <location>
        <begin position="295"/>
        <end position="309"/>
    </location>
</feature>
<evidence type="ECO:0000313" key="3">
    <source>
        <dbReference type="Proteomes" id="UP000504638"/>
    </source>
</evidence>
<feature type="region of interest" description="Disordered" evidence="1">
    <location>
        <begin position="169"/>
        <end position="206"/>
    </location>
</feature>
<evidence type="ECO:0000256" key="1">
    <source>
        <dbReference type="SAM" id="MobiDB-lite"/>
    </source>
</evidence>
<keyword evidence="3" id="KW-1185">Reference proteome</keyword>
<protein>
    <submittedName>
        <fullName evidence="2 4">Uncharacterized protein</fullName>
    </submittedName>
</protein>
<gene>
    <name evidence="2 4" type="ORF">P152DRAFT_516740</name>
</gene>
<feature type="compositionally biased region" description="Polar residues" evidence="1">
    <location>
        <begin position="391"/>
        <end position="404"/>
    </location>
</feature>
<dbReference type="AlphaFoldDB" id="A0A6G1FU82"/>